<dbReference type="RefSeq" id="WP_207002873.1">
    <property type="nucleotide sequence ID" value="NZ_JAEKJR010000002.1"/>
</dbReference>
<keyword evidence="2" id="KW-0812">Transmembrane</keyword>
<dbReference type="Proteomes" id="UP000664293">
    <property type="component" value="Unassembled WGS sequence"/>
</dbReference>
<keyword evidence="2" id="KW-1133">Transmembrane helix</keyword>
<keyword evidence="2" id="KW-0472">Membrane</keyword>
<feature type="domain" description="DUF6351" evidence="3">
    <location>
        <begin position="91"/>
        <end position="745"/>
    </location>
</feature>
<evidence type="ECO:0000259" key="3">
    <source>
        <dbReference type="Pfam" id="PF19878"/>
    </source>
</evidence>
<evidence type="ECO:0000313" key="4">
    <source>
        <dbReference type="EMBL" id="MBN8431794.1"/>
    </source>
</evidence>
<feature type="compositionally biased region" description="Acidic residues" evidence="1">
    <location>
        <begin position="794"/>
        <end position="803"/>
    </location>
</feature>
<dbReference type="InterPro" id="IPR045556">
    <property type="entry name" value="DUF6351"/>
</dbReference>
<evidence type="ECO:0000313" key="5">
    <source>
        <dbReference type="Proteomes" id="UP000664293"/>
    </source>
</evidence>
<name>A0ABS3E902_9GAMM</name>
<accession>A0ABS3E902</accession>
<feature type="transmembrane region" description="Helical" evidence="2">
    <location>
        <begin position="17"/>
        <end position="37"/>
    </location>
</feature>
<comment type="caution">
    <text evidence="4">The sequence shown here is derived from an EMBL/GenBank/DDBJ whole genome shotgun (WGS) entry which is preliminary data.</text>
</comment>
<feature type="region of interest" description="Disordered" evidence="1">
    <location>
        <begin position="781"/>
        <end position="803"/>
    </location>
</feature>
<proteinExistence type="predicted"/>
<organism evidence="4 5">
    <name type="scientific">Microbulbifer salipaludis</name>
    <dbReference type="NCBI Taxonomy" id="187980"/>
    <lineage>
        <taxon>Bacteria</taxon>
        <taxon>Pseudomonadati</taxon>
        <taxon>Pseudomonadota</taxon>
        <taxon>Gammaproteobacteria</taxon>
        <taxon>Cellvibrionales</taxon>
        <taxon>Microbulbiferaceae</taxon>
        <taxon>Microbulbifer</taxon>
    </lineage>
</organism>
<evidence type="ECO:0000256" key="1">
    <source>
        <dbReference type="SAM" id="MobiDB-lite"/>
    </source>
</evidence>
<dbReference type="Pfam" id="PF19878">
    <property type="entry name" value="DUF6351"/>
    <property type="match status" value="1"/>
</dbReference>
<sequence>MAWSTRKLFARLNARRVVTGLVASFFILLGLGGWFVYEKLPRIPGVPKSPVVGVPPGALDHAPQPAYAGDHPRKTGRPAEYFPFPIAIGETGPVETLFAGPSTYPFLCGENKITGAQPLVDNHKGEGVPVFALNEDGQQTDEIIGYSRDCSHSTSVSYVYRSTIDGQFHPLANAQNDIDQVTVNGKTTDFVVRLETGTINRFFYSIAVLRGEGETAEKPNTSNWNKRLIYQFRGGVGVGRRQGNVSRKAIVERRADQLARGYAVVYSTANQTSNHYNIWLAEDTARRLKKQFAALYSEPLYTVGIGGSGGAIQQYLLAQNAPGVLDAALPLYSYPDMVSQTIYVFDCEPLEYFFDVVAAEDPRWRDVSEREAVIGLATKEEFDHRFKVLENAAAFFDGRYRATANGASECVQGWRGLVPLVNNPNFVHFSNSFADHVAEKTHWSHWEDLRDFYGADQNGYANSAWDNQGVQYGLQALKQGHINVDEFLRLNATIGGWKDPTEQGGEKLWFMNGEVFPVELSVWSEHNMNLGSLDNPAPRSIANVAAIEGIFRSGHVFLGDVEIPILDVRHYLEGELDMHHSLASFSSRERIRRARGHADNQLIWMSHKSYDPIDEALDIIDHWMQKIIEHPELGVAGNKPVEATDRCFDKDGNVMAAGPGVWNGEWNHKPAGACMQQYPIYSTPRLMAGAPITGDVFKCALQPVERAVAKNLYGQATANVVERIEDLRRIFPDGVCNYNAPDIGRPKNPLFQKGGDVMIAGHPVSADYRQLGEAFAQEIEPAGEDIQPTPVSVEDPEAAENNL</sequence>
<protein>
    <recommendedName>
        <fullName evidence="3">DUF6351 domain-containing protein</fullName>
    </recommendedName>
</protein>
<evidence type="ECO:0000256" key="2">
    <source>
        <dbReference type="SAM" id="Phobius"/>
    </source>
</evidence>
<keyword evidence="5" id="KW-1185">Reference proteome</keyword>
<reference evidence="4 5" key="1">
    <citation type="submission" date="2020-12" db="EMBL/GenBank/DDBJ databases">
        <title>Oil enriched cultivation method for isolating marine PHA-producing bacteria.</title>
        <authorList>
            <person name="Zheng W."/>
            <person name="Yu S."/>
            <person name="Huang Y."/>
        </authorList>
    </citation>
    <scope>NUCLEOTIDE SEQUENCE [LARGE SCALE GENOMIC DNA]</scope>
    <source>
        <strain evidence="4 5">SN0-2</strain>
    </source>
</reference>
<gene>
    <name evidence="4" type="ORF">JF535_13130</name>
</gene>
<dbReference type="EMBL" id="JAEKJR010000002">
    <property type="protein sequence ID" value="MBN8431794.1"/>
    <property type="molecule type" value="Genomic_DNA"/>
</dbReference>